<evidence type="ECO:0000313" key="5">
    <source>
        <dbReference type="EMBL" id="EDK39398.1"/>
    </source>
</evidence>
<dbReference type="InterPro" id="IPR015422">
    <property type="entry name" value="PyrdxlP-dep_Trfase_small"/>
</dbReference>
<dbReference type="RefSeq" id="XP_001484115.1">
    <property type="nucleotide sequence ID" value="XM_001484065.1"/>
</dbReference>
<dbReference type="FunFam" id="3.40.640.10:FF:000072">
    <property type="entry name" value="Putative cystathionine beta-lyase"/>
    <property type="match status" value="1"/>
</dbReference>
<dbReference type="HOGENOM" id="CLU_018986_3_0_1"/>
<evidence type="ECO:0000256" key="3">
    <source>
        <dbReference type="PIRSR" id="PIRSR001434-2"/>
    </source>
</evidence>
<keyword evidence="6" id="KW-1185">Reference proteome</keyword>
<proteinExistence type="inferred from homology"/>
<dbReference type="Proteomes" id="UP000001997">
    <property type="component" value="Unassembled WGS sequence"/>
</dbReference>
<organism evidence="5 6">
    <name type="scientific">Meyerozyma guilliermondii (strain ATCC 6260 / CBS 566 / DSM 6381 / JCM 1539 / NBRC 10279 / NRRL Y-324)</name>
    <name type="common">Yeast</name>
    <name type="synonym">Candida guilliermondii</name>
    <dbReference type="NCBI Taxonomy" id="294746"/>
    <lineage>
        <taxon>Eukaryota</taxon>
        <taxon>Fungi</taxon>
        <taxon>Dikarya</taxon>
        <taxon>Ascomycota</taxon>
        <taxon>Saccharomycotina</taxon>
        <taxon>Pichiomycetes</taxon>
        <taxon>Debaryomycetaceae</taxon>
        <taxon>Meyerozyma</taxon>
    </lineage>
</organism>
<evidence type="ECO:0000256" key="4">
    <source>
        <dbReference type="RuleBase" id="RU362118"/>
    </source>
</evidence>
<dbReference type="PANTHER" id="PTHR11808:SF35">
    <property type="entry name" value="CYSTATHIONINE GAMMA-SYNTHASE (AFU_ORTHOLOGUE AFUA_7G01590)"/>
    <property type="match status" value="1"/>
</dbReference>
<dbReference type="GeneID" id="5126381"/>
<feature type="modified residue" description="N6-(pyridoxal phosphate)lysine" evidence="3">
    <location>
        <position position="198"/>
    </location>
</feature>
<evidence type="ECO:0000256" key="2">
    <source>
        <dbReference type="ARBA" id="ARBA00022898"/>
    </source>
</evidence>
<dbReference type="STRING" id="294746.A5DJP5"/>
<dbReference type="KEGG" id="pgu:PGUG_03496"/>
<dbReference type="GO" id="GO:0005634">
    <property type="term" value="C:nucleus"/>
    <property type="evidence" value="ECO:0007669"/>
    <property type="project" value="EnsemblFungi"/>
</dbReference>
<dbReference type="GO" id="GO:0030170">
    <property type="term" value="F:pyridoxal phosphate binding"/>
    <property type="evidence" value="ECO:0007669"/>
    <property type="project" value="InterPro"/>
</dbReference>
<dbReference type="Gene3D" id="3.90.1150.10">
    <property type="entry name" value="Aspartate Aminotransferase, domain 1"/>
    <property type="match status" value="1"/>
</dbReference>
<dbReference type="eggNOG" id="KOG0053">
    <property type="taxonomic scope" value="Eukaryota"/>
</dbReference>
<reference evidence="5 6" key="1">
    <citation type="journal article" date="2009" name="Nature">
        <title>Evolution of pathogenicity and sexual reproduction in eight Candida genomes.</title>
        <authorList>
            <person name="Butler G."/>
            <person name="Rasmussen M.D."/>
            <person name="Lin M.F."/>
            <person name="Santos M.A."/>
            <person name="Sakthikumar S."/>
            <person name="Munro C.A."/>
            <person name="Rheinbay E."/>
            <person name="Grabherr M."/>
            <person name="Forche A."/>
            <person name="Reedy J.L."/>
            <person name="Agrafioti I."/>
            <person name="Arnaud M.B."/>
            <person name="Bates S."/>
            <person name="Brown A.J."/>
            <person name="Brunke S."/>
            <person name="Costanzo M.C."/>
            <person name="Fitzpatrick D.A."/>
            <person name="de Groot P.W."/>
            <person name="Harris D."/>
            <person name="Hoyer L.L."/>
            <person name="Hube B."/>
            <person name="Klis F.M."/>
            <person name="Kodira C."/>
            <person name="Lennard N."/>
            <person name="Logue M.E."/>
            <person name="Martin R."/>
            <person name="Neiman A.M."/>
            <person name="Nikolaou E."/>
            <person name="Quail M.A."/>
            <person name="Quinn J."/>
            <person name="Santos M.C."/>
            <person name="Schmitzberger F.F."/>
            <person name="Sherlock G."/>
            <person name="Shah P."/>
            <person name="Silverstein K.A."/>
            <person name="Skrzypek M.S."/>
            <person name="Soll D."/>
            <person name="Staggs R."/>
            <person name="Stansfield I."/>
            <person name="Stumpf M.P."/>
            <person name="Sudbery P.E."/>
            <person name="Srikantha T."/>
            <person name="Zeng Q."/>
            <person name="Berman J."/>
            <person name="Berriman M."/>
            <person name="Heitman J."/>
            <person name="Gow N.A."/>
            <person name="Lorenz M.C."/>
            <person name="Birren B.W."/>
            <person name="Kellis M."/>
            <person name="Cuomo C.A."/>
        </authorList>
    </citation>
    <scope>NUCLEOTIDE SEQUENCE [LARGE SCALE GENOMIC DNA]</scope>
    <source>
        <strain evidence="6">ATCC 6260 / CBS 566 / DSM 6381 / JCM 1539 / NBRC 10279 / NRRL Y-324</strain>
    </source>
</reference>
<accession>A5DJP5</accession>
<evidence type="ECO:0000256" key="1">
    <source>
        <dbReference type="ARBA" id="ARBA00001933"/>
    </source>
</evidence>
<dbReference type="OMA" id="HKKMHGV"/>
<evidence type="ECO:0000313" key="6">
    <source>
        <dbReference type="Proteomes" id="UP000001997"/>
    </source>
</evidence>
<dbReference type="FunFam" id="3.90.1150.10:FF:000066">
    <property type="entry name" value="Putative cystathionine beta-lyase"/>
    <property type="match status" value="1"/>
</dbReference>
<dbReference type="AlphaFoldDB" id="A5DJP5"/>
<comment type="cofactor">
    <cofactor evidence="1 4">
        <name>pyridoxal 5'-phosphate</name>
        <dbReference type="ChEBI" id="CHEBI:597326"/>
    </cofactor>
</comment>
<dbReference type="GO" id="GO:0019346">
    <property type="term" value="P:transsulfuration"/>
    <property type="evidence" value="ECO:0007669"/>
    <property type="project" value="InterPro"/>
</dbReference>
<dbReference type="PANTHER" id="PTHR11808">
    <property type="entry name" value="TRANS-SULFURATION ENZYME FAMILY MEMBER"/>
    <property type="match status" value="1"/>
</dbReference>
<dbReference type="FunCoup" id="A5DJP5">
    <property type="interactions" value="190"/>
</dbReference>
<sequence>MPGNATKLIHGADELIRVPDVAPPINVSTTFAYSDDPSQWVKAADATSIWGERPIYSRESHPNSELVEQTISSRVGSYVVAYSSGLSAFNAAITHFNPKVLAIGHGYHGVTGIADIWTRNHGLKQISLEDDFSQLNKGDLVHVETPINPLGTVYDLETLSRKAHERGAFVLVDATFGPPPLQDPFKHGADMVMHSATKYFGGHSDLLAGLLFVKDKKTRDQLVEDRVYLGTNIANLESALLLRSLKTYELRVSKQSQSATAIVSYLAEHQKEIPHLKKIYHGSLQKDDFVAKQLVGGHSPVFAIEVDSEEFAKNLPGKLNYFYHATSLGGVESLIEWRALSDPTCPTTLLRVSIGVEDVEDLKQDLFQALTK</sequence>
<keyword evidence="2 3" id="KW-0663">Pyridoxal phosphate</keyword>
<gene>
    <name evidence="5" type="ORF">PGUG_03496</name>
</gene>
<dbReference type="InterPro" id="IPR054542">
    <property type="entry name" value="Cys_met_metab_PP"/>
</dbReference>
<dbReference type="GO" id="GO:0016846">
    <property type="term" value="F:carbon-sulfur lyase activity"/>
    <property type="evidence" value="ECO:0007669"/>
    <property type="project" value="TreeGrafter"/>
</dbReference>
<name>A5DJP5_PICGU</name>
<dbReference type="Pfam" id="PF01053">
    <property type="entry name" value="Cys_Met_Meta_PP"/>
    <property type="match status" value="1"/>
</dbReference>
<evidence type="ECO:0008006" key="7">
    <source>
        <dbReference type="Google" id="ProtNLM"/>
    </source>
</evidence>
<dbReference type="InterPro" id="IPR015424">
    <property type="entry name" value="PyrdxlP-dep_Trfase"/>
</dbReference>
<dbReference type="InParanoid" id="A5DJP5"/>
<protein>
    <recommendedName>
        <fullName evidence="7">Cystathionine gamma-synthase</fullName>
    </recommendedName>
</protein>
<dbReference type="Gene3D" id="3.40.640.10">
    <property type="entry name" value="Type I PLP-dependent aspartate aminotransferase-like (Major domain)"/>
    <property type="match status" value="1"/>
</dbReference>
<dbReference type="PIRSF" id="PIRSF001434">
    <property type="entry name" value="CGS"/>
    <property type="match status" value="1"/>
</dbReference>
<dbReference type="InterPro" id="IPR015421">
    <property type="entry name" value="PyrdxlP-dep_Trfase_major"/>
</dbReference>
<dbReference type="EMBL" id="CH408158">
    <property type="protein sequence ID" value="EDK39398.1"/>
    <property type="molecule type" value="Genomic_DNA"/>
</dbReference>
<dbReference type="GO" id="GO:0005737">
    <property type="term" value="C:cytoplasm"/>
    <property type="evidence" value="ECO:0007669"/>
    <property type="project" value="EnsemblFungi"/>
</dbReference>
<dbReference type="InterPro" id="IPR000277">
    <property type="entry name" value="Cys/Met-Metab_PyrdxlP-dep_enz"/>
</dbReference>
<comment type="similarity">
    <text evidence="4">Belongs to the trans-sulfuration enzymes family.</text>
</comment>
<dbReference type="PROSITE" id="PS00868">
    <property type="entry name" value="CYS_MET_METAB_PP"/>
    <property type="match status" value="1"/>
</dbReference>
<dbReference type="SUPFAM" id="SSF53383">
    <property type="entry name" value="PLP-dependent transferases"/>
    <property type="match status" value="1"/>
</dbReference>
<dbReference type="OrthoDB" id="3512640at2759"/>